<dbReference type="EMBL" id="DVOR01000126">
    <property type="protein sequence ID" value="HIV09258.1"/>
    <property type="molecule type" value="Genomic_DNA"/>
</dbReference>
<organism evidence="1 2">
    <name type="scientific">Candidatus Spyradenecus faecavium</name>
    <dbReference type="NCBI Taxonomy" id="2840947"/>
    <lineage>
        <taxon>Bacteria</taxon>
        <taxon>Pseudomonadati</taxon>
        <taxon>Lentisphaerota</taxon>
        <taxon>Lentisphaeria</taxon>
        <taxon>Lentisphaerales</taxon>
        <taxon>Lentisphaeraceae</taxon>
        <taxon>Lentisphaeraceae incertae sedis</taxon>
        <taxon>Candidatus Spyradenecus</taxon>
    </lineage>
</organism>
<comment type="caution">
    <text evidence="1">The sequence shown here is derived from an EMBL/GenBank/DDBJ whole genome shotgun (WGS) entry which is preliminary data.</text>
</comment>
<evidence type="ECO:0000313" key="2">
    <source>
        <dbReference type="Proteomes" id="UP000886845"/>
    </source>
</evidence>
<dbReference type="AlphaFoldDB" id="A0A9D1NN91"/>
<evidence type="ECO:0000313" key="1">
    <source>
        <dbReference type="EMBL" id="HIV09258.1"/>
    </source>
</evidence>
<reference evidence="1" key="2">
    <citation type="journal article" date="2021" name="PeerJ">
        <title>Extensive microbial diversity within the chicken gut microbiome revealed by metagenomics and culture.</title>
        <authorList>
            <person name="Gilroy R."/>
            <person name="Ravi A."/>
            <person name="Getino M."/>
            <person name="Pursley I."/>
            <person name="Horton D.L."/>
            <person name="Alikhan N.F."/>
            <person name="Baker D."/>
            <person name="Gharbi K."/>
            <person name="Hall N."/>
            <person name="Watson M."/>
            <person name="Adriaenssens E.M."/>
            <person name="Foster-Nyarko E."/>
            <person name="Jarju S."/>
            <person name="Secka A."/>
            <person name="Antonio M."/>
            <person name="Oren A."/>
            <person name="Chaudhuri R.R."/>
            <person name="La Ragione R."/>
            <person name="Hildebrand F."/>
            <person name="Pallen M.J."/>
        </authorList>
    </citation>
    <scope>NUCLEOTIDE SEQUENCE</scope>
    <source>
        <strain evidence="1">35461</strain>
    </source>
</reference>
<dbReference type="Proteomes" id="UP000886845">
    <property type="component" value="Unassembled WGS sequence"/>
</dbReference>
<proteinExistence type="predicted"/>
<gene>
    <name evidence="1" type="ORF">IAC79_04000</name>
</gene>
<protein>
    <submittedName>
        <fullName evidence="1">Uncharacterized protein</fullName>
    </submittedName>
</protein>
<accession>A0A9D1NN91</accession>
<sequence length="99" mass="10707">MTLGVVAMPTTQGNAVRTEFVWDPTEPIATRPLAMRAKNWGLNLFYSHDGNKNVSEVFCHAPQNGIAAHDDYAPFGEMAVGGLAVAAIGQIIEHPEDEE</sequence>
<name>A0A9D1NN91_9BACT</name>
<reference evidence="1" key="1">
    <citation type="submission" date="2020-10" db="EMBL/GenBank/DDBJ databases">
        <authorList>
            <person name="Gilroy R."/>
        </authorList>
    </citation>
    <scope>NUCLEOTIDE SEQUENCE</scope>
    <source>
        <strain evidence="1">35461</strain>
    </source>
</reference>